<feature type="signal peptide" evidence="1">
    <location>
        <begin position="1"/>
        <end position="19"/>
    </location>
</feature>
<accession>A0ABS8BQT3</accession>
<dbReference type="RefSeq" id="WP_226747095.1">
    <property type="nucleotide sequence ID" value="NZ_JAJATZ010000001.1"/>
</dbReference>
<protein>
    <recommendedName>
        <fullName evidence="1">LPS-assembly protein LptD</fullName>
    </recommendedName>
</protein>
<feature type="chain" id="PRO_5044935677" description="LPS-assembly protein LptD" evidence="1">
    <location>
        <begin position="20"/>
        <end position="701"/>
    </location>
</feature>
<organism evidence="3 4">
    <name type="scientific">Loktanella gaetbuli</name>
    <dbReference type="NCBI Taxonomy" id="2881335"/>
    <lineage>
        <taxon>Bacteria</taxon>
        <taxon>Pseudomonadati</taxon>
        <taxon>Pseudomonadota</taxon>
        <taxon>Alphaproteobacteria</taxon>
        <taxon>Rhodobacterales</taxon>
        <taxon>Roseobacteraceae</taxon>
        <taxon>Loktanella</taxon>
    </lineage>
</organism>
<dbReference type="Proteomes" id="UP001138961">
    <property type="component" value="Unassembled WGS sequence"/>
</dbReference>
<keyword evidence="4" id="KW-1185">Reference proteome</keyword>
<keyword evidence="1" id="KW-0472">Membrane</keyword>
<dbReference type="InterPro" id="IPR050218">
    <property type="entry name" value="LptD"/>
</dbReference>
<dbReference type="HAMAP" id="MF_01411">
    <property type="entry name" value="LPS_assembly_LptD"/>
    <property type="match status" value="1"/>
</dbReference>
<dbReference type="InterPro" id="IPR020889">
    <property type="entry name" value="LipoPS_assembly_LptD"/>
</dbReference>
<comment type="function">
    <text evidence="1">Involved in the assembly of lipopolysaccharide (LPS) at the surface of the outer membrane.</text>
</comment>
<dbReference type="Pfam" id="PF04453">
    <property type="entry name" value="LptD"/>
    <property type="match status" value="1"/>
</dbReference>
<keyword evidence="1" id="KW-0998">Cell outer membrane</keyword>
<comment type="caution">
    <text evidence="1">Lacks conserved residue(s) required for the propagation of feature annotation.</text>
</comment>
<dbReference type="EMBL" id="JAJATZ010000001">
    <property type="protein sequence ID" value="MCB5198088.1"/>
    <property type="molecule type" value="Genomic_DNA"/>
</dbReference>
<evidence type="ECO:0000256" key="1">
    <source>
        <dbReference type="HAMAP-Rule" id="MF_01411"/>
    </source>
</evidence>
<evidence type="ECO:0000313" key="4">
    <source>
        <dbReference type="Proteomes" id="UP001138961"/>
    </source>
</evidence>
<gene>
    <name evidence="1 3" type="primary">lptD</name>
    <name evidence="3" type="ORF">LGQ03_02435</name>
</gene>
<comment type="subunit">
    <text evidence="1">Component of the lipopolysaccharide transport and assembly complex.</text>
</comment>
<comment type="similarity">
    <text evidence="1">Belongs to the LptD family.</text>
</comment>
<dbReference type="PANTHER" id="PTHR30189:SF1">
    <property type="entry name" value="LPS-ASSEMBLY PROTEIN LPTD"/>
    <property type="match status" value="1"/>
</dbReference>
<evidence type="ECO:0000313" key="3">
    <source>
        <dbReference type="EMBL" id="MCB5198088.1"/>
    </source>
</evidence>
<sequence length="701" mass="75215" precursor="true">MIRALALILMLLPASAVQAQMAATLIADDVVVTPDNRLIASGNVEALADGTRLRADRVIYDQTSDRLTIDGPILITGPAGEILTADQATLDPRLENGLLLGARLVLNQQLQLAAAQIDRSEGRFNQLYKTAITSCQVCGTEEPLWSIRAERVILDEQEAQIYLTAASFRVKGVPIAYLPQLRLPAPDNGRSTGLLTPRFVTTDRLGFGLRLPYFITLGDSRDLTLSPYLAAGTRTLGARYRQAFGRGGFEIEGALSDDDLNDGGLRGYLNAQGSFLIAPDLTLSFDVQDTSDQSYLSDYNISDADRLASIVALTRVKDDSLFSISGSYYETLRDDETDATLPPAVLTAGYLRQFQLSSGGQLTLTASTDSLLRYAKETTDLSRDLSRVGLGLGWTQAWVSPGGIEARATAALRADKFQIGDGPAARDAGFSRAVPSAQIVLRYPLVRDSAGTRNLIEPAIALTISDAFGKSPPNEDSTRQELDDANLLASSRFPGDDTVETGVRLAAGVTWTRQGAEGIQSRLTFGRLVKTRDNSAFTVTSGLSSKASDWLVAGQLTLPRGLTLDGRTLFGDDGSTNMTTARAYWTTAAVQLAAGYIYQRADAAIGRPDAISEYSFDGQFQVSPRWNVGFDARYDIAQDSPARAGIGLGWSNECVNVTLSVSRRYATSTTVQPTTDYGLSVDLLGFASNAGGVSSAKRCDA</sequence>
<feature type="domain" description="LptD C-terminal" evidence="2">
    <location>
        <begin position="266"/>
        <end position="626"/>
    </location>
</feature>
<dbReference type="InterPro" id="IPR007543">
    <property type="entry name" value="LptD_C"/>
</dbReference>
<evidence type="ECO:0000259" key="2">
    <source>
        <dbReference type="Pfam" id="PF04453"/>
    </source>
</evidence>
<keyword evidence="1" id="KW-0732">Signal</keyword>
<comment type="subcellular location">
    <subcellularLocation>
        <location evidence="1">Cell outer membrane</location>
    </subcellularLocation>
</comment>
<dbReference type="PANTHER" id="PTHR30189">
    <property type="entry name" value="LPS-ASSEMBLY PROTEIN"/>
    <property type="match status" value="1"/>
</dbReference>
<proteinExistence type="inferred from homology"/>
<name>A0ABS8BQT3_9RHOB</name>
<comment type="caution">
    <text evidence="3">The sequence shown here is derived from an EMBL/GenBank/DDBJ whole genome shotgun (WGS) entry which is preliminary data.</text>
</comment>
<reference evidence="3" key="1">
    <citation type="submission" date="2021-10" db="EMBL/GenBank/DDBJ databases">
        <title>Loktanella gaetbuli sp. nov., isolated from a tidal flat.</title>
        <authorList>
            <person name="Park S."/>
            <person name="Yoon J.-H."/>
        </authorList>
    </citation>
    <scope>NUCLEOTIDE SEQUENCE</scope>
    <source>
        <strain evidence="3">TSTF-M6</strain>
    </source>
</reference>